<evidence type="ECO:0000256" key="1">
    <source>
        <dbReference type="ARBA" id="ARBA00000085"/>
    </source>
</evidence>
<dbReference type="PANTHER" id="PTHR45453">
    <property type="entry name" value="PHOSPHATE REGULON SENSOR PROTEIN PHOR"/>
    <property type="match status" value="1"/>
</dbReference>
<keyword evidence="9" id="KW-0902">Two-component regulatory system</keyword>
<evidence type="ECO:0000256" key="5">
    <source>
        <dbReference type="ARBA" id="ARBA00022679"/>
    </source>
</evidence>
<dbReference type="Pfam" id="PF02518">
    <property type="entry name" value="HATPase_c"/>
    <property type="match status" value="1"/>
</dbReference>
<keyword evidence="4" id="KW-0597">Phosphoprotein</keyword>
<dbReference type="SMART" id="SM00388">
    <property type="entry name" value="HisKA"/>
    <property type="match status" value="1"/>
</dbReference>
<keyword evidence="6" id="KW-0547">Nucleotide-binding</keyword>
<evidence type="ECO:0000259" key="11">
    <source>
        <dbReference type="PROSITE" id="PS50109"/>
    </source>
</evidence>
<gene>
    <name evidence="12" type="ORF">ACFSB2_25365</name>
</gene>
<evidence type="ECO:0000256" key="6">
    <source>
        <dbReference type="ARBA" id="ARBA00022741"/>
    </source>
</evidence>
<evidence type="ECO:0000256" key="4">
    <source>
        <dbReference type="ARBA" id="ARBA00022553"/>
    </source>
</evidence>
<keyword evidence="8 12" id="KW-0067">ATP-binding</keyword>
<dbReference type="Gene3D" id="1.10.287.130">
    <property type="match status" value="1"/>
</dbReference>
<evidence type="ECO:0000256" key="3">
    <source>
        <dbReference type="ARBA" id="ARBA00012438"/>
    </source>
</evidence>
<dbReference type="InterPro" id="IPR036890">
    <property type="entry name" value="HATPase_C_sf"/>
</dbReference>
<proteinExistence type="predicted"/>
<dbReference type="CDD" id="cd00082">
    <property type="entry name" value="HisKA"/>
    <property type="match status" value="1"/>
</dbReference>
<dbReference type="GO" id="GO:0005524">
    <property type="term" value="F:ATP binding"/>
    <property type="evidence" value="ECO:0007669"/>
    <property type="project" value="UniProtKB-KW"/>
</dbReference>
<feature type="domain" description="Histidine kinase" evidence="11">
    <location>
        <begin position="262"/>
        <end position="487"/>
    </location>
</feature>
<dbReference type="PRINTS" id="PR00344">
    <property type="entry name" value="BCTRLSENSOR"/>
</dbReference>
<keyword evidence="13" id="KW-1185">Reference proteome</keyword>
<accession>A0ABW4JPR6</accession>
<evidence type="ECO:0000313" key="12">
    <source>
        <dbReference type="EMBL" id="MFD1678001.1"/>
    </source>
</evidence>
<dbReference type="InterPro" id="IPR003594">
    <property type="entry name" value="HATPase_dom"/>
</dbReference>
<dbReference type="InterPro" id="IPR005467">
    <property type="entry name" value="His_kinase_dom"/>
</dbReference>
<dbReference type="EMBL" id="JBHUCX010000099">
    <property type="protein sequence ID" value="MFD1678001.1"/>
    <property type="molecule type" value="Genomic_DNA"/>
</dbReference>
<keyword evidence="5" id="KW-0808">Transferase</keyword>
<dbReference type="Gene3D" id="3.30.565.10">
    <property type="entry name" value="Histidine kinase-like ATPase, C-terminal domain"/>
    <property type="match status" value="1"/>
</dbReference>
<dbReference type="SMART" id="SM00387">
    <property type="entry name" value="HATPase_c"/>
    <property type="match status" value="1"/>
</dbReference>
<reference evidence="13" key="1">
    <citation type="journal article" date="2019" name="Int. J. Syst. Evol. Microbiol.">
        <title>The Global Catalogue of Microorganisms (GCM) 10K type strain sequencing project: providing services to taxonomists for standard genome sequencing and annotation.</title>
        <authorList>
            <consortium name="The Broad Institute Genomics Platform"/>
            <consortium name="The Broad Institute Genome Sequencing Center for Infectious Disease"/>
            <person name="Wu L."/>
            <person name="Ma J."/>
        </authorList>
    </citation>
    <scope>NUCLEOTIDE SEQUENCE [LARGE SCALE GENOMIC DNA]</scope>
    <source>
        <strain evidence="13">CGMCC 1.12286</strain>
    </source>
</reference>
<dbReference type="PANTHER" id="PTHR45453:SF1">
    <property type="entry name" value="PHOSPHATE REGULON SENSOR PROTEIN PHOR"/>
    <property type="match status" value="1"/>
</dbReference>
<sequence length="487" mass="54505">MKLNARITVKFLLQIGALFLVVWCIIGVAFGFYLASKRNSEQKASMTPVTILEKMPVATSVHGNSVHVDQPVLSEIKQSGGWLQILDNNGREIYSFDRPKKVPTKYAPGLLVYDRLYPAQFGYQLSVWYGTVDKQSLTWLYGLPPEASVQRQPFSPYVYFLLLFMGSLLTTIGAAILFGRRIGAPILHMMNWLQNLANQSYLEPTGAQGLPKSKKDVNGPLRRPYRMYREVLATLEHLAVALQQSEEQRKRLDQTRDEWIAGISHDLHTPLSSIQGYANLLAAPDYVLTANEVHEFGEYISDKATYMSGLIEELGLTFRLKNESLSLQSKPEDIIELTRRSVITLVNDEQSKAQTVLFESVEDELIYPIDARWFTRALDNLLANAVLHNPVGVTISVEVQSEPEVGCRYPGVRIQVKDDGVGMDEDTVAHLFDRYYRGTNTSEIHAKGTGLGTAIAKQLIEAHGGHITVESVKDQGTSITIQLPPRN</sequence>
<comment type="catalytic activity">
    <reaction evidence="1">
        <text>ATP + protein L-histidine = ADP + protein N-phospho-L-histidine.</text>
        <dbReference type="EC" id="2.7.13.3"/>
    </reaction>
</comment>
<keyword evidence="10" id="KW-1133">Transmembrane helix</keyword>
<evidence type="ECO:0000256" key="10">
    <source>
        <dbReference type="SAM" id="Phobius"/>
    </source>
</evidence>
<keyword evidence="7" id="KW-0418">Kinase</keyword>
<dbReference type="InterPro" id="IPR050351">
    <property type="entry name" value="BphY/WalK/GraS-like"/>
</dbReference>
<comment type="subcellular location">
    <subcellularLocation>
        <location evidence="2">Membrane</location>
    </subcellularLocation>
</comment>
<dbReference type="InterPro" id="IPR036097">
    <property type="entry name" value="HisK_dim/P_sf"/>
</dbReference>
<dbReference type="SUPFAM" id="SSF47384">
    <property type="entry name" value="Homodimeric domain of signal transducing histidine kinase"/>
    <property type="match status" value="1"/>
</dbReference>
<dbReference type="InterPro" id="IPR004358">
    <property type="entry name" value="Sig_transdc_His_kin-like_C"/>
</dbReference>
<evidence type="ECO:0000313" key="13">
    <source>
        <dbReference type="Proteomes" id="UP001597079"/>
    </source>
</evidence>
<dbReference type="Proteomes" id="UP001597079">
    <property type="component" value="Unassembled WGS sequence"/>
</dbReference>
<dbReference type="PROSITE" id="PS50109">
    <property type="entry name" value="HIS_KIN"/>
    <property type="match status" value="1"/>
</dbReference>
<name>A0ABW4JPR6_9BACL</name>
<dbReference type="RefSeq" id="WP_377945948.1">
    <property type="nucleotide sequence ID" value="NZ_JBHUCX010000099.1"/>
</dbReference>
<evidence type="ECO:0000256" key="2">
    <source>
        <dbReference type="ARBA" id="ARBA00004370"/>
    </source>
</evidence>
<keyword evidence="10" id="KW-0472">Membrane</keyword>
<comment type="caution">
    <text evidence="12">The sequence shown here is derived from an EMBL/GenBank/DDBJ whole genome shotgun (WGS) entry which is preliminary data.</text>
</comment>
<evidence type="ECO:0000256" key="8">
    <source>
        <dbReference type="ARBA" id="ARBA00022840"/>
    </source>
</evidence>
<organism evidence="12 13">
    <name type="scientific">Alicyclobacillus fodiniaquatilis</name>
    <dbReference type="NCBI Taxonomy" id="1661150"/>
    <lineage>
        <taxon>Bacteria</taxon>
        <taxon>Bacillati</taxon>
        <taxon>Bacillota</taxon>
        <taxon>Bacilli</taxon>
        <taxon>Bacillales</taxon>
        <taxon>Alicyclobacillaceae</taxon>
        <taxon>Alicyclobacillus</taxon>
    </lineage>
</organism>
<dbReference type="Pfam" id="PF00512">
    <property type="entry name" value="HisKA"/>
    <property type="match status" value="1"/>
</dbReference>
<feature type="transmembrane region" description="Helical" evidence="10">
    <location>
        <begin position="157"/>
        <end position="179"/>
    </location>
</feature>
<evidence type="ECO:0000256" key="9">
    <source>
        <dbReference type="ARBA" id="ARBA00023012"/>
    </source>
</evidence>
<protein>
    <recommendedName>
        <fullName evidence="3">histidine kinase</fullName>
        <ecNumber evidence="3">2.7.13.3</ecNumber>
    </recommendedName>
</protein>
<keyword evidence="10" id="KW-0812">Transmembrane</keyword>
<dbReference type="CDD" id="cd00075">
    <property type="entry name" value="HATPase"/>
    <property type="match status" value="1"/>
</dbReference>
<evidence type="ECO:0000256" key="7">
    <source>
        <dbReference type="ARBA" id="ARBA00022777"/>
    </source>
</evidence>
<dbReference type="InterPro" id="IPR003661">
    <property type="entry name" value="HisK_dim/P_dom"/>
</dbReference>
<feature type="transmembrane region" description="Helical" evidence="10">
    <location>
        <begin position="12"/>
        <end position="35"/>
    </location>
</feature>
<dbReference type="SUPFAM" id="SSF55874">
    <property type="entry name" value="ATPase domain of HSP90 chaperone/DNA topoisomerase II/histidine kinase"/>
    <property type="match status" value="1"/>
</dbReference>
<dbReference type="EC" id="2.7.13.3" evidence="3"/>